<evidence type="ECO:0000313" key="3">
    <source>
        <dbReference type="EMBL" id="GGM57532.1"/>
    </source>
</evidence>
<comment type="caution">
    <text evidence="3">The sequence shown here is derived from an EMBL/GenBank/DDBJ whole genome shotgun (WGS) entry which is preliminary data.</text>
</comment>
<evidence type="ECO:0000313" key="4">
    <source>
        <dbReference type="Proteomes" id="UP000637578"/>
    </source>
</evidence>
<feature type="transmembrane region" description="Helical" evidence="2">
    <location>
        <begin position="43"/>
        <end position="65"/>
    </location>
</feature>
<name>A0A8J3C8Z2_9PSEU</name>
<organism evidence="3 4">
    <name type="scientific">Longimycelium tulufanense</name>
    <dbReference type="NCBI Taxonomy" id="907463"/>
    <lineage>
        <taxon>Bacteria</taxon>
        <taxon>Bacillati</taxon>
        <taxon>Actinomycetota</taxon>
        <taxon>Actinomycetes</taxon>
        <taxon>Pseudonocardiales</taxon>
        <taxon>Pseudonocardiaceae</taxon>
        <taxon>Longimycelium</taxon>
    </lineage>
</organism>
<feature type="region of interest" description="Disordered" evidence="1">
    <location>
        <begin position="1"/>
        <end position="32"/>
    </location>
</feature>
<keyword evidence="2" id="KW-0812">Transmembrane</keyword>
<keyword evidence="4" id="KW-1185">Reference proteome</keyword>
<gene>
    <name evidence="3" type="ORF">GCM10012275_30800</name>
</gene>
<keyword evidence="2" id="KW-1133">Transmembrane helix</keyword>
<dbReference type="AlphaFoldDB" id="A0A8J3C8Z2"/>
<protein>
    <submittedName>
        <fullName evidence="3">Uncharacterized protein</fullName>
    </submittedName>
</protein>
<keyword evidence="2" id="KW-0472">Membrane</keyword>
<proteinExistence type="predicted"/>
<reference evidence="3" key="2">
    <citation type="submission" date="2020-09" db="EMBL/GenBank/DDBJ databases">
        <authorList>
            <person name="Sun Q."/>
            <person name="Zhou Y."/>
        </authorList>
    </citation>
    <scope>NUCLEOTIDE SEQUENCE</scope>
    <source>
        <strain evidence="3">CGMCC 4.5737</strain>
    </source>
</reference>
<evidence type="ECO:0000256" key="1">
    <source>
        <dbReference type="SAM" id="MobiDB-lite"/>
    </source>
</evidence>
<dbReference type="Proteomes" id="UP000637578">
    <property type="component" value="Unassembled WGS sequence"/>
</dbReference>
<evidence type="ECO:0000256" key="2">
    <source>
        <dbReference type="SAM" id="Phobius"/>
    </source>
</evidence>
<dbReference type="EMBL" id="BMMK01000013">
    <property type="protein sequence ID" value="GGM57532.1"/>
    <property type="molecule type" value="Genomic_DNA"/>
</dbReference>
<sequence>MGYRVPTLLPEDDPRPAQVPRPNGSRGRRARRVPTTNLVHMELMGIALLFVVLVLAGTLPLVVLLHTTGRRARPTH</sequence>
<reference evidence="3" key="1">
    <citation type="journal article" date="2014" name="Int. J. Syst. Evol. Microbiol.">
        <title>Complete genome sequence of Corynebacterium casei LMG S-19264T (=DSM 44701T), isolated from a smear-ripened cheese.</title>
        <authorList>
            <consortium name="US DOE Joint Genome Institute (JGI-PGF)"/>
            <person name="Walter F."/>
            <person name="Albersmeier A."/>
            <person name="Kalinowski J."/>
            <person name="Ruckert C."/>
        </authorList>
    </citation>
    <scope>NUCLEOTIDE SEQUENCE</scope>
    <source>
        <strain evidence="3">CGMCC 4.5737</strain>
    </source>
</reference>
<accession>A0A8J3C8Z2</accession>